<keyword evidence="4 8" id="KW-0317">Glutathione biosynthesis</keyword>
<dbReference type="NCBIfam" id="TIGR01434">
    <property type="entry name" value="glu_cys_ligase"/>
    <property type="match status" value="1"/>
</dbReference>
<dbReference type="InterPro" id="IPR007370">
    <property type="entry name" value="Glu_cys_ligase"/>
</dbReference>
<comment type="catalytic activity">
    <reaction evidence="7 8 9">
        <text>L-cysteine + L-glutamate + ATP = gamma-L-glutamyl-L-cysteine + ADP + phosphate + H(+)</text>
        <dbReference type="Rhea" id="RHEA:13285"/>
        <dbReference type="ChEBI" id="CHEBI:15378"/>
        <dbReference type="ChEBI" id="CHEBI:29985"/>
        <dbReference type="ChEBI" id="CHEBI:30616"/>
        <dbReference type="ChEBI" id="CHEBI:35235"/>
        <dbReference type="ChEBI" id="CHEBI:43474"/>
        <dbReference type="ChEBI" id="CHEBI:58173"/>
        <dbReference type="ChEBI" id="CHEBI:456216"/>
        <dbReference type="EC" id="6.3.2.2"/>
    </reaction>
</comment>
<evidence type="ECO:0000256" key="7">
    <source>
        <dbReference type="ARBA" id="ARBA00048819"/>
    </source>
</evidence>
<dbReference type="GO" id="GO:0006750">
    <property type="term" value="P:glutathione biosynthetic process"/>
    <property type="evidence" value="ECO:0007669"/>
    <property type="project" value="UniProtKB-UniRule"/>
</dbReference>
<comment type="caution">
    <text evidence="11">The sequence shown here is derived from an EMBL/GenBank/DDBJ whole genome shotgun (WGS) entry which is preliminary data.</text>
</comment>
<dbReference type="RefSeq" id="WP_110076208.1">
    <property type="nucleotide sequence ID" value="NZ_QGTT01000010.1"/>
</dbReference>
<evidence type="ECO:0000256" key="4">
    <source>
        <dbReference type="ARBA" id="ARBA00022684"/>
    </source>
</evidence>
<dbReference type="PANTHER" id="PTHR38761:SF1">
    <property type="entry name" value="GLUTAMATE--CYSTEINE LIGASE"/>
    <property type="match status" value="1"/>
</dbReference>
<evidence type="ECO:0000256" key="1">
    <source>
        <dbReference type="ARBA" id="ARBA00005006"/>
    </source>
</evidence>
<keyword evidence="3 8" id="KW-0436">Ligase</keyword>
<dbReference type="AlphaFoldDB" id="A0A317Q6L6"/>
<dbReference type="OrthoDB" id="9803907at2"/>
<organism evidence="11 12">
    <name type="scientific">Pseudidiomarina maritima</name>
    <dbReference type="NCBI Taxonomy" id="519453"/>
    <lineage>
        <taxon>Bacteria</taxon>
        <taxon>Pseudomonadati</taxon>
        <taxon>Pseudomonadota</taxon>
        <taxon>Gammaproteobacteria</taxon>
        <taxon>Alteromonadales</taxon>
        <taxon>Idiomarinaceae</taxon>
        <taxon>Pseudidiomarina</taxon>
    </lineage>
</organism>
<dbReference type="InterPro" id="IPR006334">
    <property type="entry name" value="Glut_cys_ligase"/>
</dbReference>
<comment type="pathway">
    <text evidence="1 8 9">Sulfur metabolism; glutathione biosynthesis; glutathione from L-cysteine and L-glutamate: step 1/2.</text>
</comment>
<keyword evidence="5 8" id="KW-0547">Nucleotide-binding</keyword>
<keyword evidence="6 8" id="KW-0067">ATP-binding</keyword>
<evidence type="ECO:0000256" key="8">
    <source>
        <dbReference type="HAMAP-Rule" id="MF_00578"/>
    </source>
</evidence>
<dbReference type="GO" id="GO:0005524">
    <property type="term" value="F:ATP binding"/>
    <property type="evidence" value="ECO:0007669"/>
    <property type="project" value="UniProtKB-KW"/>
</dbReference>
<dbReference type="SUPFAM" id="SSF55931">
    <property type="entry name" value="Glutamine synthetase/guanido kinase"/>
    <property type="match status" value="1"/>
</dbReference>
<dbReference type="UniPathway" id="UPA00142">
    <property type="reaction ID" value="UER00209"/>
</dbReference>
<dbReference type="HAMAP" id="MF_00578">
    <property type="entry name" value="Glu_cys_ligase"/>
    <property type="match status" value="1"/>
</dbReference>
<evidence type="ECO:0000313" key="12">
    <source>
        <dbReference type="Proteomes" id="UP000246964"/>
    </source>
</evidence>
<sequence length="538" mass="60359">MQSQFATSVALLATAENIGTLRDIQRGVEREALRITTQAKLAPSPHPLALGAALTHPLITTDYAETLMEFITPVSTDIAITLQQLEDIHTVTYQHLADELLWPLSMPCFVGEESDIVIAQYGQSHSGKMKTLYRQGLTHRYGGAMQIIAGVHYNFSVPDSVWEVLAEQEQVALTSDFVSAKYFGLIRNYKRICWVIPYLFGASPAICKSFLRHTEGNMDFSETGKGTVYRRYGTSLRMSDLGYTNKEQADLKITYNSLNEYVAGLRRAISTPSTAFAKIGVKDGDTYRQLNANILQIENEFYSPIRPKRVARAGETPTQALARAGVEYIEVRALDVNPFSNVGITAAQMRFLDMLLMYCVLKPSPTMDWDAQVVADKNFNRVVMDGRNPRLTLLDGDYERPIADWLEDIFADLQSLAKLFDQAHATDDYTKTVADQYRAVLNPELTLSGQFMAQLLEQGLDNSEVGMRLAQAYKAQLLERPLQYFTEAEFERLREASLDAQLQREQQDELTSFSDFLTEYFASAAQSAAPQAQTDEMA</sequence>
<evidence type="ECO:0000313" key="11">
    <source>
        <dbReference type="EMBL" id="PWW11869.1"/>
    </source>
</evidence>
<dbReference type="EC" id="6.3.2.2" evidence="8"/>
<feature type="domain" description="Glutamate--cysteine ligase" evidence="10">
    <location>
        <begin position="11"/>
        <end position="382"/>
    </location>
</feature>
<dbReference type="GO" id="GO:0005829">
    <property type="term" value="C:cytosol"/>
    <property type="evidence" value="ECO:0007669"/>
    <property type="project" value="TreeGrafter"/>
</dbReference>
<reference evidence="11 12" key="1">
    <citation type="submission" date="2018-05" db="EMBL/GenBank/DDBJ databases">
        <title>Freshwater and sediment microbial communities from various areas in North America, analyzing microbe dynamics in response to fracking.</title>
        <authorList>
            <person name="Lamendella R."/>
        </authorList>
    </citation>
    <scope>NUCLEOTIDE SEQUENCE [LARGE SCALE GENOMIC DNA]</scope>
    <source>
        <strain evidence="11 12">125B1</strain>
    </source>
</reference>
<dbReference type="Proteomes" id="UP000246964">
    <property type="component" value="Unassembled WGS sequence"/>
</dbReference>
<gene>
    <name evidence="8" type="primary">gshA</name>
    <name evidence="11" type="ORF">DET45_11057</name>
</gene>
<evidence type="ECO:0000256" key="9">
    <source>
        <dbReference type="RuleBase" id="RU004391"/>
    </source>
</evidence>
<dbReference type="Gene3D" id="3.30.590.20">
    <property type="match status" value="1"/>
</dbReference>
<evidence type="ECO:0000256" key="5">
    <source>
        <dbReference type="ARBA" id="ARBA00022741"/>
    </source>
</evidence>
<proteinExistence type="inferred from homology"/>
<keyword evidence="12" id="KW-1185">Reference proteome</keyword>
<protein>
    <recommendedName>
        <fullName evidence="8">Glutamate--cysteine ligase</fullName>
        <ecNumber evidence="8">6.3.2.2</ecNumber>
    </recommendedName>
    <alternativeName>
        <fullName evidence="8">Gamma-ECS</fullName>
        <shortName evidence="8">GCS</shortName>
    </alternativeName>
    <alternativeName>
        <fullName evidence="8">Gamma-glutamylcysteine synthetase</fullName>
    </alternativeName>
</protein>
<dbReference type="Pfam" id="PF04262">
    <property type="entry name" value="Glu_cys_ligase"/>
    <property type="match status" value="1"/>
</dbReference>
<accession>A0A317Q6L6</accession>
<comment type="similarity">
    <text evidence="2 8">Belongs to the glutamate--cysteine ligase type 1 family. Type 1 subfamily.</text>
</comment>
<evidence type="ECO:0000259" key="10">
    <source>
        <dbReference type="Pfam" id="PF04262"/>
    </source>
</evidence>
<dbReference type="PANTHER" id="PTHR38761">
    <property type="entry name" value="GLUTAMATE--CYSTEINE LIGASE"/>
    <property type="match status" value="1"/>
</dbReference>
<evidence type="ECO:0000256" key="3">
    <source>
        <dbReference type="ARBA" id="ARBA00022598"/>
    </source>
</evidence>
<dbReference type="EMBL" id="QGTT01000010">
    <property type="protein sequence ID" value="PWW11869.1"/>
    <property type="molecule type" value="Genomic_DNA"/>
</dbReference>
<evidence type="ECO:0000256" key="2">
    <source>
        <dbReference type="ARBA" id="ARBA00008772"/>
    </source>
</evidence>
<name>A0A317Q6L6_9GAMM</name>
<dbReference type="GO" id="GO:0046872">
    <property type="term" value="F:metal ion binding"/>
    <property type="evidence" value="ECO:0007669"/>
    <property type="project" value="TreeGrafter"/>
</dbReference>
<dbReference type="InterPro" id="IPR014746">
    <property type="entry name" value="Gln_synth/guanido_kin_cat_dom"/>
</dbReference>
<dbReference type="GO" id="GO:0004357">
    <property type="term" value="F:glutamate-cysteine ligase activity"/>
    <property type="evidence" value="ECO:0007669"/>
    <property type="project" value="UniProtKB-UniRule"/>
</dbReference>
<evidence type="ECO:0000256" key="6">
    <source>
        <dbReference type="ARBA" id="ARBA00022840"/>
    </source>
</evidence>